<evidence type="ECO:0000313" key="9">
    <source>
        <dbReference type="EMBL" id="PHH59632.1"/>
    </source>
</evidence>
<evidence type="ECO:0000256" key="6">
    <source>
        <dbReference type="ARBA" id="ARBA00022807"/>
    </source>
</evidence>
<dbReference type="EC" id="3.4.19.12" evidence="2"/>
<evidence type="ECO:0000256" key="3">
    <source>
        <dbReference type="ARBA" id="ARBA00022670"/>
    </source>
</evidence>
<evidence type="ECO:0000256" key="1">
    <source>
        <dbReference type="ARBA" id="ARBA00000707"/>
    </source>
</evidence>
<comment type="caution">
    <text evidence="9">The sequence shown here is derived from an EMBL/GenBank/DDBJ whole genome shotgun (WGS) entry which is preliminary data.</text>
</comment>
<dbReference type="InterPro" id="IPR003323">
    <property type="entry name" value="OTU_dom"/>
</dbReference>
<dbReference type="InterPro" id="IPR042468">
    <property type="entry name" value="Peptidase_C65_otubain_sub1"/>
</dbReference>
<dbReference type="InterPro" id="IPR019400">
    <property type="entry name" value="Peptidase_C65_otubain"/>
</dbReference>
<dbReference type="GO" id="GO:0005634">
    <property type="term" value="C:nucleus"/>
    <property type="evidence" value="ECO:0007669"/>
    <property type="project" value="TreeGrafter"/>
</dbReference>
<accession>A0A2C5XXE5</accession>
<dbReference type="Gene3D" id="3.30.200.60">
    <property type="entry name" value="Peptidase C65 Otubain, subdomain 1"/>
    <property type="match status" value="1"/>
</dbReference>
<dbReference type="InterPro" id="IPR038765">
    <property type="entry name" value="Papain-like_cys_pep_sf"/>
</dbReference>
<keyword evidence="5" id="KW-0378">Hydrolase</keyword>
<feature type="region of interest" description="Disordered" evidence="7">
    <location>
        <begin position="32"/>
        <end position="74"/>
    </location>
</feature>
<name>A0A2C5XXE5_9HYPO</name>
<evidence type="ECO:0000313" key="10">
    <source>
        <dbReference type="Proteomes" id="UP000226192"/>
    </source>
</evidence>
<dbReference type="Pfam" id="PF10275">
    <property type="entry name" value="Peptidase_C65"/>
    <property type="match status" value="1"/>
</dbReference>
<dbReference type="OrthoDB" id="18915at2759"/>
<comment type="catalytic activity">
    <reaction evidence="1">
        <text>Thiol-dependent hydrolysis of ester, thioester, amide, peptide and isopeptide bonds formed by the C-terminal Gly of ubiquitin (a 76-residue protein attached to proteins as an intracellular targeting signal).</text>
        <dbReference type="EC" id="3.4.19.12"/>
    </reaction>
</comment>
<proteinExistence type="predicted"/>
<feature type="region of interest" description="Disordered" evidence="7">
    <location>
        <begin position="439"/>
        <end position="466"/>
    </location>
</feature>
<dbReference type="AlphaFoldDB" id="A0A2C5XXE5"/>
<gene>
    <name evidence="9" type="ORF">CDD81_2790</name>
</gene>
<feature type="domain" description="OTU" evidence="8">
    <location>
        <begin position="175"/>
        <end position="385"/>
    </location>
</feature>
<dbReference type="PANTHER" id="PTHR12931:SF15">
    <property type="entry name" value="UBIQUITIN THIOESTERASE OTUBAIN-LIKE"/>
    <property type="match status" value="1"/>
</dbReference>
<sequence>MFQPQPTPFVSSSCYASPLSSNGIGFALGFGIPPPPPSTRGQGPSAATCSTGSNFEPGARPSSSSFAPLVPQQQPSPGFGQLPIPTLPSRYHHLPQSHKLAPSSRLHNFPLNHCAMDDAQGHDMAAQQDAARDYQPVLEGPMVDEKTPSDAITKEYAKADPVYVEKTLALPQTYSFYRRIKGDGNCGWRAIGYSYCEKLVESGDQAKVEGEVARLMSYNRMLASVGGYPYYEDWADEMLGLLRDMASSMNDLDTARNIVNQRWNDSSVESSLIYYLRLLAATFLKSNDATYDPFVPDGQGVATYCSQCIELPSREIEHLGIVALVNILLKPADLVLEIAYLDRSRGSQVNHHRFNDEGQVQGNHDANSIIYLLYRPDHYDILYRTPRISLSVNRVTGISDSAQITGISSLSSFSNGNFSMLSMIPGFENIAGMSSLSLPPRNDGPVATAPMSPEPHHSPWPSHLPDAMRLPGSQSNAHQAVIAACPRVPAPMSPLTVGSSALDSQSRSGIIEASGAVSTAGCPIRFSQVQLEYEGCKNTQEFQVKTNTFKNSVWNRAHYGNPDFHPEEWSPEEDHVDGRVSKKRGRKD</sequence>
<protein>
    <recommendedName>
        <fullName evidence="2">ubiquitinyl hydrolase 1</fullName>
        <ecNumber evidence="2">3.4.19.12</ecNumber>
    </recommendedName>
</protein>
<keyword evidence="6" id="KW-0788">Thiol protease</keyword>
<dbReference type="PANTHER" id="PTHR12931">
    <property type="entry name" value="UBIQUITIN THIOLESTERASE PROTEIN OTUB"/>
    <property type="match status" value="1"/>
</dbReference>
<evidence type="ECO:0000256" key="7">
    <source>
        <dbReference type="SAM" id="MobiDB-lite"/>
    </source>
</evidence>
<dbReference type="SUPFAM" id="SSF54001">
    <property type="entry name" value="Cysteine proteinases"/>
    <property type="match status" value="1"/>
</dbReference>
<keyword evidence="10" id="KW-1185">Reference proteome</keyword>
<dbReference type="STRING" id="1399860.A0A2C5XXE5"/>
<feature type="region of interest" description="Disordered" evidence="7">
    <location>
        <begin position="563"/>
        <end position="588"/>
    </location>
</feature>
<feature type="compositionally biased region" description="Polar residues" evidence="7">
    <location>
        <begin position="45"/>
        <end position="54"/>
    </location>
</feature>
<dbReference type="InterPro" id="IPR042467">
    <property type="entry name" value="Peptidase_C65_otubain_sub2"/>
</dbReference>
<feature type="compositionally biased region" description="Basic and acidic residues" evidence="7">
    <location>
        <begin position="564"/>
        <end position="580"/>
    </location>
</feature>
<evidence type="ECO:0000256" key="2">
    <source>
        <dbReference type="ARBA" id="ARBA00012759"/>
    </source>
</evidence>
<dbReference type="CDD" id="cd22749">
    <property type="entry name" value="Otubain_C65"/>
    <property type="match status" value="1"/>
</dbReference>
<dbReference type="EMBL" id="NJET01000191">
    <property type="protein sequence ID" value="PHH59632.1"/>
    <property type="molecule type" value="Genomic_DNA"/>
</dbReference>
<dbReference type="GO" id="GO:0004843">
    <property type="term" value="F:cysteine-type deubiquitinase activity"/>
    <property type="evidence" value="ECO:0007669"/>
    <property type="project" value="UniProtKB-EC"/>
</dbReference>
<evidence type="ECO:0000259" key="8">
    <source>
        <dbReference type="PROSITE" id="PS50802"/>
    </source>
</evidence>
<dbReference type="GO" id="GO:0071108">
    <property type="term" value="P:protein K48-linked deubiquitination"/>
    <property type="evidence" value="ECO:0007669"/>
    <property type="project" value="TreeGrafter"/>
</dbReference>
<dbReference type="Proteomes" id="UP000226192">
    <property type="component" value="Unassembled WGS sequence"/>
</dbReference>
<evidence type="ECO:0000256" key="4">
    <source>
        <dbReference type="ARBA" id="ARBA00022786"/>
    </source>
</evidence>
<organism evidence="9 10">
    <name type="scientific">Ophiocordyceps australis</name>
    <dbReference type="NCBI Taxonomy" id="1399860"/>
    <lineage>
        <taxon>Eukaryota</taxon>
        <taxon>Fungi</taxon>
        <taxon>Dikarya</taxon>
        <taxon>Ascomycota</taxon>
        <taxon>Pezizomycotina</taxon>
        <taxon>Sordariomycetes</taxon>
        <taxon>Hypocreomycetidae</taxon>
        <taxon>Hypocreales</taxon>
        <taxon>Ophiocordycipitaceae</taxon>
        <taxon>Ophiocordyceps</taxon>
    </lineage>
</organism>
<reference evidence="9 10" key="1">
    <citation type="submission" date="2017-06" db="EMBL/GenBank/DDBJ databases">
        <title>Ant-infecting Ophiocordyceps genomes reveal a high diversity of potential behavioral manipulation genes and a possible major role for enterotoxins.</title>
        <authorList>
            <person name="De Bekker C."/>
            <person name="Evans H.C."/>
            <person name="Brachmann A."/>
            <person name="Hughes D.P."/>
        </authorList>
    </citation>
    <scope>NUCLEOTIDE SEQUENCE [LARGE SCALE GENOMIC DNA]</scope>
    <source>
        <strain evidence="9 10">Map64</strain>
    </source>
</reference>
<dbReference type="GO" id="GO:0043130">
    <property type="term" value="F:ubiquitin binding"/>
    <property type="evidence" value="ECO:0007669"/>
    <property type="project" value="TreeGrafter"/>
</dbReference>
<dbReference type="PROSITE" id="PS50802">
    <property type="entry name" value="OTU"/>
    <property type="match status" value="1"/>
</dbReference>
<feature type="compositionally biased region" description="Polar residues" evidence="7">
    <location>
        <begin position="61"/>
        <end position="74"/>
    </location>
</feature>
<evidence type="ECO:0000256" key="5">
    <source>
        <dbReference type="ARBA" id="ARBA00022801"/>
    </source>
</evidence>
<keyword evidence="4" id="KW-0833">Ubl conjugation pathway</keyword>
<keyword evidence="3" id="KW-0645">Protease</keyword>
<dbReference type="GO" id="GO:0006508">
    <property type="term" value="P:proteolysis"/>
    <property type="evidence" value="ECO:0007669"/>
    <property type="project" value="UniProtKB-KW"/>
</dbReference>
<dbReference type="Gene3D" id="1.20.1300.20">
    <property type="entry name" value="Peptidase C65 Otubain, subdomain 2"/>
    <property type="match status" value="1"/>
</dbReference>